<dbReference type="PANTHER" id="PTHR10762:SF2">
    <property type="entry name" value="2-(3-AMINO-3-CARBOXYPROPYL)HISTIDINE SYNTHASE SUBUNIT 2"/>
    <property type="match status" value="1"/>
</dbReference>
<dbReference type="Gene3D" id="3.40.50.11840">
    <property type="entry name" value="Diphthamide synthesis DPH1/DPH2 domain 1"/>
    <property type="match status" value="1"/>
</dbReference>
<dbReference type="GO" id="GO:0051536">
    <property type="term" value="F:iron-sulfur cluster binding"/>
    <property type="evidence" value="ECO:0007669"/>
    <property type="project" value="UniProtKB-KW"/>
</dbReference>
<comment type="caution">
    <text evidence="7">The sequence shown here is derived from an EMBL/GenBank/DDBJ whole genome shotgun (WGS) entry which is preliminary data.</text>
</comment>
<keyword evidence="5" id="KW-0408">Iron</keyword>
<protein>
    <recommendedName>
        <fullName evidence="9">2-(3-amino-3-carboxypropyl)histidine synthase</fullName>
    </recommendedName>
</protein>
<gene>
    <name evidence="7" type="ORF">WA026_002726</name>
</gene>
<dbReference type="Proteomes" id="UP001431783">
    <property type="component" value="Unassembled WGS sequence"/>
</dbReference>
<dbReference type="InterPro" id="IPR042263">
    <property type="entry name" value="DPH1/DPH2_1"/>
</dbReference>
<keyword evidence="6" id="KW-0411">Iron-sulfur</keyword>
<dbReference type="GO" id="GO:0017183">
    <property type="term" value="P:protein histidyl modification to diphthamide"/>
    <property type="evidence" value="ECO:0007669"/>
    <property type="project" value="InterPro"/>
</dbReference>
<accession>A0AAW1U4S5</accession>
<name>A0AAW1U4S5_9CUCU</name>
<dbReference type="GO" id="GO:0090560">
    <property type="term" value="F:2-(3-amino-3-carboxypropyl)histidine synthase activity"/>
    <property type="evidence" value="ECO:0007669"/>
    <property type="project" value="InterPro"/>
</dbReference>
<evidence type="ECO:0000256" key="5">
    <source>
        <dbReference type="ARBA" id="ARBA00023004"/>
    </source>
</evidence>
<dbReference type="Pfam" id="PF01866">
    <property type="entry name" value="Diphthamide_syn"/>
    <property type="match status" value="1"/>
</dbReference>
<dbReference type="InterPro" id="IPR042265">
    <property type="entry name" value="DPH1/DPH2_3"/>
</dbReference>
<comment type="pathway">
    <text evidence="2">Protein modification; peptidyl-diphthamide biosynthesis.</text>
</comment>
<dbReference type="Gene3D" id="3.40.50.11860">
    <property type="entry name" value="Diphthamide synthesis DPH1/DPH2 domain 3"/>
    <property type="match status" value="1"/>
</dbReference>
<dbReference type="NCBIfam" id="TIGR00322">
    <property type="entry name" value="diphth2_R"/>
    <property type="match status" value="1"/>
</dbReference>
<evidence type="ECO:0000256" key="2">
    <source>
        <dbReference type="ARBA" id="ARBA00005156"/>
    </source>
</evidence>
<organism evidence="7 8">
    <name type="scientific">Henosepilachna vigintioctopunctata</name>
    <dbReference type="NCBI Taxonomy" id="420089"/>
    <lineage>
        <taxon>Eukaryota</taxon>
        <taxon>Metazoa</taxon>
        <taxon>Ecdysozoa</taxon>
        <taxon>Arthropoda</taxon>
        <taxon>Hexapoda</taxon>
        <taxon>Insecta</taxon>
        <taxon>Pterygota</taxon>
        <taxon>Neoptera</taxon>
        <taxon>Endopterygota</taxon>
        <taxon>Coleoptera</taxon>
        <taxon>Polyphaga</taxon>
        <taxon>Cucujiformia</taxon>
        <taxon>Coccinelloidea</taxon>
        <taxon>Coccinellidae</taxon>
        <taxon>Epilachninae</taxon>
        <taxon>Epilachnini</taxon>
        <taxon>Henosepilachna</taxon>
    </lineage>
</organism>
<sequence length="449" mass="51493">MSNFCTNEQISLEKKVHNRERIHQTDLNSINFVYEIDRCIEWITTNNFNQVCLQFPDHMLIDAVEVSLKLQEALNHPVYIVGDTAYESCCLDFIAAAHVKADAIIHYGSICFSQTTKNLPYLNIYEKSEIDVMELENILLPFLSNREEVCFLLVDTPYLYKINAIRNIVSDKCINVLRQDEEINYSMEGLYIYIGSNSRKLKNIYFSLNQNHNLFSLDPSNTKLEITHFTPPPVTIKRRYYLAERIKDSQIFGIVMGTLAIDNYLKILDRIKKLLKLNRKKYYVISVGKISPAKLANFPEMDVYIVITCAMNEVYDSKEFYKPIVTPYDVEIAFNPGLEDISFSYDYNSFLNKVSDDSSLKPVSESDVSLLTGNLRSIQFDDAKQSSDEKIVLKTSGTLIESSKFGAGYLAERSWKGLEQNVGQTQVKLAKEGRAGIAQFYVNESHMKN</sequence>
<dbReference type="FunFam" id="3.40.50.11860:FF:000001">
    <property type="entry name" value="2-(3-amino-3-carboxypropyl)histidine synthase subunit 2"/>
    <property type="match status" value="1"/>
</dbReference>
<proteinExistence type="inferred from homology"/>
<dbReference type="PANTHER" id="PTHR10762">
    <property type="entry name" value="DIPHTHAMIDE BIOSYNTHESIS PROTEIN"/>
    <property type="match status" value="1"/>
</dbReference>
<dbReference type="GO" id="GO:0046872">
    <property type="term" value="F:metal ion binding"/>
    <property type="evidence" value="ECO:0007669"/>
    <property type="project" value="UniProtKB-KW"/>
</dbReference>
<dbReference type="SFLD" id="SFLDS00032">
    <property type="entry name" value="Radical_SAM_3-amino-3-carboxyp"/>
    <property type="match status" value="1"/>
</dbReference>
<comment type="similarity">
    <text evidence="3">Belongs to the DPH1/DPH2 family. DPH2 subfamily.</text>
</comment>
<evidence type="ECO:0000256" key="4">
    <source>
        <dbReference type="ARBA" id="ARBA00022723"/>
    </source>
</evidence>
<evidence type="ECO:0000256" key="3">
    <source>
        <dbReference type="ARBA" id="ARBA00006179"/>
    </source>
</evidence>
<evidence type="ECO:0000313" key="8">
    <source>
        <dbReference type="Proteomes" id="UP001431783"/>
    </source>
</evidence>
<evidence type="ECO:0000256" key="1">
    <source>
        <dbReference type="ARBA" id="ARBA00001966"/>
    </source>
</evidence>
<evidence type="ECO:0008006" key="9">
    <source>
        <dbReference type="Google" id="ProtNLM"/>
    </source>
</evidence>
<dbReference type="InterPro" id="IPR016435">
    <property type="entry name" value="DPH1/DPH2"/>
</dbReference>
<dbReference type="EMBL" id="JARQZJ010000031">
    <property type="protein sequence ID" value="KAK9874379.1"/>
    <property type="molecule type" value="Genomic_DNA"/>
</dbReference>
<dbReference type="AlphaFoldDB" id="A0AAW1U4S5"/>
<evidence type="ECO:0000313" key="7">
    <source>
        <dbReference type="EMBL" id="KAK9874379.1"/>
    </source>
</evidence>
<evidence type="ECO:0000256" key="6">
    <source>
        <dbReference type="ARBA" id="ARBA00023014"/>
    </source>
</evidence>
<comment type="cofactor">
    <cofactor evidence="1">
        <name>[4Fe-4S] cluster</name>
        <dbReference type="ChEBI" id="CHEBI:49883"/>
    </cofactor>
</comment>
<keyword evidence="8" id="KW-1185">Reference proteome</keyword>
<keyword evidence="4" id="KW-0479">Metal-binding</keyword>
<reference evidence="7 8" key="1">
    <citation type="submission" date="2023-03" db="EMBL/GenBank/DDBJ databases">
        <title>Genome insight into feeding habits of ladybird beetles.</title>
        <authorList>
            <person name="Li H.-S."/>
            <person name="Huang Y.-H."/>
            <person name="Pang H."/>
        </authorList>
    </citation>
    <scope>NUCLEOTIDE SEQUENCE [LARGE SCALE GENOMIC DNA]</scope>
    <source>
        <strain evidence="7">SYSU_2023b</strain>
        <tissue evidence="7">Whole body</tissue>
    </source>
</reference>